<dbReference type="HOGENOM" id="CLU_035025_0_0_7"/>
<keyword evidence="1" id="KW-0732">Signal</keyword>
<dbReference type="InterPro" id="IPR053728">
    <property type="entry name" value="Alginate_Permeability_Chnl"/>
</dbReference>
<reference evidence="3 4" key="2">
    <citation type="journal article" date="2012" name="BMC Genomics">
        <title>Comparative genomic analysis of Geobacter sulfurreducens KN400, a strain with enhanced capacity for extracellular electron transfer and electricity production.</title>
        <authorList>
            <person name="Butler J.E."/>
            <person name="Young N.D."/>
            <person name="Aklujkar M."/>
            <person name="Lovley D.R."/>
        </authorList>
    </citation>
    <scope>NUCLEOTIDE SEQUENCE [LARGE SCALE GENOMIC DNA]</scope>
    <source>
        <strain evidence="4">ATCC 51573 / DSM 12127 / PCA</strain>
    </source>
</reference>
<evidence type="ECO:0000259" key="2">
    <source>
        <dbReference type="Pfam" id="PF13372"/>
    </source>
</evidence>
<dbReference type="EMBL" id="AE017180">
    <property type="protein sequence ID" value="AAR34131.2"/>
    <property type="molecule type" value="Genomic_DNA"/>
</dbReference>
<accession>Q74F08</accession>
<gene>
    <name evidence="3" type="ordered locus">GSU0801</name>
</gene>
<dbReference type="InParanoid" id="Q74F08"/>
<feature type="chain" id="PRO_5004285065" description="Alginate export domain-containing protein" evidence="1">
    <location>
        <begin position="28"/>
        <end position="477"/>
    </location>
</feature>
<organism evidence="3 4">
    <name type="scientific">Geobacter sulfurreducens (strain ATCC 51573 / DSM 12127 / PCA)</name>
    <dbReference type="NCBI Taxonomy" id="243231"/>
    <lineage>
        <taxon>Bacteria</taxon>
        <taxon>Pseudomonadati</taxon>
        <taxon>Thermodesulfobacteriota</taxon>
        <taxon>Desulfuromonadia</taxon>
        <taxon>Geobacterales</taxon>
        <taxon>Geobacteraceae</taxon>
        <taxon>Geobacter</taxon>
    </lineage>
</organism>
<dbReference type="Pfam" id="PF13372">
    <property type="entry name" value="Alginate_exp"/>
    <property type="match status" value="1"/>
</dbReference>
<keyword evidence="4" id="KW-1185">Reference proteome</keyword>
<evidence type="ECO:0000313" key="4">
    <source>
        <dbReference type="Proteomes" id="UP000000577"/>
    </source>
</evidence>
<sequence>MKMPRSGRTLMFHAAALALAMAPVAAAAAAGENGGDGKGRRYQLCRFDEDWSYLRAPSRRDDLWDPVKYLPLTSSGDAYLSLGGDARLRYEYFNNANWGRGPQDNDGYLLQRYLVHADLRLTDAARLFAQLQSSLEEGRSGGPRPTDEDQLDLHQLFVDATPAVGDTRPLTVRVGRQELTFGSSRLVSVRESPNNRRSFDGVRIIGRVAGMRLDAFATRPVETKPHVFDNRSDDAQAFWGAYGVAPLPVLPGGSIDLYYLGLYRRGARFDQGRARETRHAGGTRIWGAAGAWDYNAEFVFQWGSFGNGRIRAWTAASDTGYTLRNAPWQPRLGLRANIASGDSDPTDRTLGTFNPFYPKGNYFSEAGLMGPANLMNLHPEITVKPARNLSMRLDWDVIWRHSRHDGIYANSLSVVRSGTTGGSRSVGSQLQCQVDWQVDRHLLLTANYSRFFAGPFIRESGPGKDVDYVGTWATYRF</sequence>
<dbReference type="eggNOG" id="COG3637">
    <property type="taxonomic scope" value="Bacteria"/>
</dbReference>
<dbReference type="STRING" id="243231.GSU0801"/>
<dbReference type="OrthoDB" id="9764666at2"/>
<feature type="signal peptide" evidence="1">
    <location>
        <begin position="1"/>
        <end position="27"/>
    </location>
</feature>
<dbReference type="PATRIC" id="fig|243231.5.peg.798"/>
<protein>
    <recommendedName>
        <fullName evidence="2">Alginate export domain-containing protein</fullName>
    </recommendedName>
</protein>
<reference evidence="3 4" key="1">
    <citation type="journal article" date="2003" name="Science">
        <title>Genome of Geobacter sulfurreducens: metal reduction in subsurface environments.</title>
        <authorList>
            <person name="Methe B.A."/>
            <person name="Nelson K.E."/>
            <person name="Eisen J.A."/>
            <person name="Paulsen I.T."/>
            <person name="Nelson W."/>
            <person name="Heidelberg J.F."/>
            <person name="Wu D."/>
            <person name="Wu M."/>
            <person name="Ward N."/>
            <person name="Beanan M.J."/>
            <person name="Dodson R.J."/>
            <person name="Madupu R."/>
            <person name="Brinkac L.M."/>
            <person name="Daugherty S.C."/>
            <person name="DeBoy R.T."/>
            <person name="Durkin A.S."/>
            <person name="Gwinn M."/>
            <person name="Kolonay J.F."/>
            <person name="Sullivan S.A."/>
            <person name="Haft D.H."/>
            <person name="Selengut J."/>
            <person name="Davidsen T.M."/>
            <person name="Zafar N."/>
            <person name="White O."/>
            <person name="Tran B."/>
            <person name="Romero C."/>
            <person name="Forberger H.A."/>
            <person name="Weidman J."/>
            <person name="Khouri H."/>
            <person name="Feldblyum T.V."/>
            <person name="Utterback T.R."/>
            <person name="Van Aken S.E."/>
            <person name="Lovley D.R."/>
            <person name="Fraser C.M."/>
        </authorList>
    </citation>
    <scope>NUCLEOTIDE SEQUENCE [LARGE SCALE GENOMIC DNA]</scope>
    <source>
        <strain evidence="4">ATCC 51573 / DSM 12127 / PCA</strain>
    </source>
</reference>
<dbReference type="InterPro" id="IPR025388">
    <property type="entry name" value="Alginate_export_dom"/>
</dbReference>
<dbReference type="AlphaFoldDB" id="Q74F08"/>
<name>Q74F08_GEOSL</name>
<dbReference type="EnsemblBacteria" id="AAR34131">
    <property type="protein sequence ID" value="AAR34131"/>
    <property type="gene ID" value="GSU0801"/>
</dbReference>
<dbReference type="Proteomes" id="UP000000577">
    <property type="component" value="Chromosome"/>
</dbReference>
<evidence type="ECO:0000313" key="3">
    <source>
        <dbReference type="EMBL" id="AAR34131.2"/>
    </source>
</evidence>
<proteinExistence type="predicted"/>
<dbReference type="KEGG" id="gsu:GSU0801"/>
<dbReference type="Gene3D" id="2.40.160.100">
    <property type="match status" value="1"/>
</dbReference>
<feature type="domain" description="Alginate export" evidence="2">
    <location>
        <begin position="79"/>
        <end position="462"/>
    </location>
</feature>
<evidence type="ECO:0000256" key="1">
    <source>
        <dbReference type="SAM" id="SignalP"/>
    </source>
</evidence>